<dbReference type="GO" id="GO:0000271">
    <property type="term" value="P:polysaccharide biosynthetic process"/>
    <property type="evidence" value="ECO:0007669"/>
    <property type="project" value="TreeGrafter"/>
</dbReference>
<keyword evidence="1" id="KW-1133">Transmembrane helix</keyword>
<dbReference type="Pfam" id="PF01757">
    <property type="entry name" value="Acyl_transf_3"/>
    <property type="match status" value="1"/>
</dbReference>
<feature type="transmembrane region" description="Helical" evidence="1">
    <location>
        <begin position="173"/>
        <end position="191"/>
    </location>
</feature>
<dbReference type="GO" id="GO:0016020">
    <property type="term" value="C:membrane"/>
    <property type="evidence" value="ECO:0007669"/>
    <property type="project" value="TreeGrafter"/>
</dbReference>
<accession>A0A0D6PF34</accession>
<evidence type="ECO:0000313" key="3">
    <source>
        <dbReference type="EMBL" id="GAN79971.1"/>
    </source>
</evidence>
<name>A0A0D6PF34_9PROT</name>
<feature type="transmembrane region" description="Helical" evidence="1">
    <location>
        <begin position="325"/>
        <end position="345"/>
    </location>
</feature>
<dbReference type="PANTHER" id="PTHR23028">
    <property type="entry name" value="ACETYLTRANSFERASE"/>
    <property type="match status" value="1"/>
</dbReference>
<keyword evidence="4" id="KW-1185">Reference proteome</keyword>
<comment type="caution">
    <text evidence="3">The sequence shown here is derived from an EMBL/GenBank/DDBJ whole genome shotgun (WGS) entry which is preliminary data.</text>
</comment>
<dbReference type="STRING" id="1120923.SAMN02746095_00809"/>
<reference evidence="3 4" key="1">
    <citation type="submission" date="2012-11" db="EMBL/GenBank/DDBJ databases">
        <title>Whole genome sequence of Acidocella aminolytica 101 = DSM 11237.</title>
        <authorList>
            <person name="Azuma Y."/>
            <person name="Higashiura N."/>
            <person name="Hirakawa H."/>
            <person name="Matsushita K."/>
        </authorList>
    </citation>
    <scope>NUCLEOTIDE SEQUENCE [LARGE SCALE GENOMIC DNA]</scope>
    <source>
        <strain evidence="4">101 / DSM 11237</strain>
    </source>
</reference>
<sequence length="367" mass="40622">MATSPNSASVPRKTINALTSIRGVAALCVVLHHLVLFFRFNKWSSPHTLTSMLYMGFTGVDLFFVLSGFILTIVHVQMRPRELGTFAMRRVLRLYPLHLSILAVMAGLGWFSIIWPRHTLNWSLLPLAGTLLAPYFSLTHNPWNDVSWSAGVELSCYLAFPLGLFALRRAPSWVLAGITAALAYTAWTLHIHDAEAWTGLPALRRGWSDFALGAAAGLLSTRLSLNRSSACLLETAGLGLIGWAVYAMQPPLIPLGAVMLIFALKAQKGPINRLLNLRPLVYLGEISYSIYLLQMVVFMAFFSLWRVPNYPTPVLYPAITPLFLVQQAVFIAVLIATASLTYKYIELPGQRLWRTAARLPARAVTAS</sequence>
<feature type="transmembrane region" description="Helical" evidence="1">
    <location>
        <begin position="21"/>
        <end position="40"/>
    </location>
</feature>
<feature type="transmembrane region" description="Helical" evidence="1">
    <location>
        <begin position="146"/>
        <end position="166"/>
    </location>
</feature>
<gene>
    <name evidence="3" type="ORF">Aam_034_115</name>
</gene>
<evidence type="ECO:0000256" key="1">
    <source>
        <dbReference type="SAM" id="Phobius"/>
    </source>
</evidence>
<dbReference type="EMBL" id="BANC01000034">
    <property type="protein sequence ID" value="GAN79971.1"/>
    <property type="molecule type" value="Genomic_DNA"/>
</dbReference>
<feature type="transmembrane region" description="Helical" evidence="1">
    <location>
        <begin position="243"/>
        <end position="264"/>
    </location>
</feature>
<feature type="transmembrane region" description="Helical" evidence="1">
    <location>
        <begin position="95"/>
        <end position="115"/>
    </location>
</feature>
<keyword evidence="3" id="KW-0808">Transferase</keyword>
<feature type="domain" description="Acyltransferase 3" evidence="2">
    <location>
        <begin position="16"/>
        <end position="324"/>
    </location>
</feature>
<feature type="transmembrane region" description="Helical" evidence="1">
    <location>
        <begin position="52"/>
        <end position="74"/>
    </location>
</feature>
<dbReference type="RefSeq" id="WP_073211263.1">
    <property type="nucleotide sequence ID" value="NZ_BANC01000034.1"/>
</dbReference>
<organism evidence="3 4">
    <name type="scientific">Acidocella aminolytica 101 = DSM 11237</name>
    <dbReference type="NCBI Taxonomy" id="1120923"/>
    <lineage>
        <taxon>Bacteria</taxon>
        <taxon>Pseudomonadati</taxon>
        <taxon>Pseudomonadota</taxon>
        <taxon>Alphaproteobacteria</taxon>
        <taxon>Acetobacterales</taxon>
        <taxon>Acidocellaceae</taxon>
        <taxon>Acidocella</taxon>
    </lineage>
</organism>
<dbReference type="Proteomes" id="UP000032668">
    <property type="component" value="Unassembled WGS sequence"/>
</dbReference>
<keyword evidence="1" id="KW-0812">Transmembrane</keyword>
<feature type="transmembrane region" description="Helical" evidence="1">
    <location>
        <begin position="285"/>
        <end position="305"/>
    </location>
</feature>
<dbReference type="AlphaFoldDB" id="A0A0D6PF34"/>
<evidence type="ECO:0000259" key="2">
    <source>
        <dbReference type="Pfam" id="PF01757"/>
    </source>
</evidence>
<proteinExistence type="predicted"/>
<dbReference type="PANTHER" id="PTHR23028:SF131">
    <property type="entry name" value="BLR2367 PROTEIN"/>
    <property type="match status" value="1"/>
</dbReference>
<evidence type="ECO:0000313" key="4">
    <source>
        <dbReference type="Proteomes" id="UP000032668"/>
    </source>
</evidence>
<dbReference type="OrthoDB" id="9796461at2"/>
<protein>
    <submittedName>
        <fullName evidence="3">Acyltransferase 3</fullName>
    </submittedName>
</protein>
<keyword evidence="1" id="KW-0472">Membrane</keyword>
<keyword evidence="3" id="KW-0012">Acyltransferase</keyword>
<dbReference type="InterPro" id="IPR002656">
    <property type="entry name" value="Acyl_transf_3_dom"/>
</dbReference>
<dbReference type="GO" id="GO:0016747">
    <property type="term" value="F:acyltransferase activity, transferring groups other than amino-acyl groups"/>
    <property type="evidence" value="ECO:0007669"/>
    <property type="project" value="InterPro"/>
</dbReference>
<dbReference type="InterPro" id="IPR050879">
    <property type="entry name" value="Acyltransferase_3"/>
</dbReference>